<dbReference type="GO" id="GO:0043190">
    <property type="term" value="C:ATP-binding cassette (ABC) transporter complex"/>
    <property type="evidence" value="ECO:0007669"/>
    <property type="project" value="InterPro"/>
</dbReference>
<reference evidence="7 8" key="1">
    <citation type="submission" date="2015-11" db="EMBL/GenBank/DDBJ databases">
        <authorList>
            <person name="Zhang Y."/>
            <person name="Guo Z."/>
        </authorList>
    </citation>
    <scope>NUCLEOTIDE SEQUENCE [LARGE SCALE GENOMIC DNA]</scope>
    <source>
        <strain evidence="7 8">YFY001</strain>
    </source>
</reference>
<comment type="subcellular location">
    <subcellularLocation>
        <location evidence="1">Cell membrane</location>
        <topology evidence="1">Multi-pass membrane protein</topology>
    </subcellularLocation>
</comment>
<dbReference type="RefSeq" id="WP_072624191.1">
    <property type="nucleotide sequence ID" value="NZ_CP013290.1"/>
</dbReference>
<evidence type="ECO:0000313" key="8">
    <source>
        <dbReference type="Proteomes" id="UP000182938"/>
    </source>
</evidence>
<keyword evidence="2" id="KW-1003">Cell membrane</keyword>
<dbReference type="AlphaFoldDB" id="A0A1L3MFB5"/>
<evidence type="ECO:0000256" key="1">
    <source>
        <dbReference type="ARBA" id="ARBA00004651"/>
    </source>
</evidence>
<dbReference type="InterPro" id="IPR052770">
    <property type="entry name" value="Cobalt_transport_CbiQ"/>
</dbReference>
<dbReference type="KEGG" id="jte:ASJ30_05340"/>
<gene>
    <name evidence="7" type="ORF">ASJ30_05340</name>
</gene>
<organism evidence="7 8">
    <name type="scientific">Janibacter indicus</name>
    <dbReference type="NCBI Taxonomy" id="857417"/>
    <lineage>
        <taxon>Bacteria</taxon>
        <taxon>Bacillati</taxon>
        <taxon>Actinomycetota</taxon>
        <taxon>Actinomycetes</taxon>
        <taxon>Micrococcales</taxon>
        <taxon>Intrasporangiaceae</taxon>
        <taxon>Janibacter</taxon>
    </lineage>
</organism>
<evidence type="ECO:0000256" key="3">
    <source>
        <dbReference type="ARBA" id="ARBA00022692"/>
    </source>
</evidence>
<name>A0A1L3MFB5_9MICO</name>
<keyword evidence="3 6" id="KW-0812">Transmembrane</keyword>
<dbReference type="PANTHER" id="PTHR43723">
    <property type="entry name" value="COBALT TRANSPORT PROTEIN CBIQ"/>
    <property type="match status" value="1"/>
</dbReference>
<evidence type="ECO:0000313" key="7">
    <source>
        <dbReference type="EMBL" id="APH01032.1"/>
    </source>
</evidence>
<feature type="transmembrane region" description="Helical" evidence="6">
    <location>
        <begin position="23"/>
        <end position="56"/>
    </location>
</feature>
<keyword evidence="8" id="KW-1185">Reference proteome</keyword>
<sequence>MRPTLDDAAWSSRWRTRSTLEKSLLCLGLLLVAATTTSLVVAGLVGVCTVGLAALARVPAGVWLRAMLGPAVFVGIGAVTIAVTLGPGDLWSLGPIGVDGGSASRAVLVAARALAATSAMVLLAATTPMVDLLAGLRRARVPEVAVDIAAVTYRMIFALLDAASAIRAAQAGRLGYASGRAARRSVGQLCAAVLVAAWDKARRLEDGLAGRGGVAAVPLVPARSVSTPFVLAAGGLVLGLAGLSLRAGLA</sequence>
<dbReference type="EMBL" id="CP013290">
    <property type="protein sequence ID" value="APH01032.1"/>
    <property type="molecule type" value="Genomic_DNA"/>
</dbReference>
<keyword evidence="5 6" id="KW-0472">Membrane</keyword>
<feature type="transmembrane region" description="Helical" evidence="6">
    <location>
        <begin position="106"/>
        <end position="125"/>
    </location>
</feature>
<dbReference type="InterPro" id="IPR003339">
    <property type="entry name" value="ABC/ECF_trnsptr_transmembrane"/>
</dbReference>
<dbReference type="PANTHER" id="PTHR43723:SF1">
    <property type="entry name" value="COBALT TRANSPORT PROTEIN CBIQ"/>
    <property type="match status" value="1"/>
</dbReference>
<evidence type="ECO:0000256" key="2">
    <source>
        <dbReference type="ARBA" id="ARBA00022475"/>
    </source>
</evidence>
<feature type="transmembrane region" description="Helical" evidence="6">
    <location>
        <begin position="229"/>
        <end position="249"/>
    </location>
</feature>
<dbReference type="Pfam" id="PF02361">
    <property type="entry name" value="CbiQ"/>
    <property type="match status" value="1"/>
</dbReference>
<evidence type="ECO:0008006" key="9">
    <source>
        <dbReference type="Google" id="ProtNLM"/>
    </source>
</evidence>
<evidence type="ECO:0000256" key="4">
    <source>
        <dbReference type="ARBA" id="ARBA00022989"/>
    </source>
</evidence>
<proteinExistence type="predicted"/>
<accession>A0A1L3MFB5</accession>
<evidence type="ECO:0000256" key="5">
    <source>
        <dbReference type="ARBA" id="ARBA00023136"/>
    </source>
</evidence>
<protein>
    <recommendedName>
        <fullName evidence="9">Cobalt/nickel transport system permease protein</fullName>
    </recommendedName>
</protein>
<dbReference type="InterPro" id="IPR012809">
    <property type="entry name" value="ECF_CbiQ"/>
</dbReference>
<dbReference type="GO" id="GO:0006824">
    <property type="term" value="P:cobalt ion transport"/>
    <property type="evidence" value="ECO:0007669"/>
    <property type="project" value="InterPro"/>
</dbReference>
<dbReference type="Proteomes" id="UP000182938">
    <property type="component" value="Chromosome"/>
</dbReference>
<dbReference type="CDD" id="cd16914">
    <property type="entry name" value="EcfT"/>
    <property type="match status" value="1"/>
</dbReference>
<evidence type="ECO:0000256" key="6">
    <source>
        <dbReference type="SAM" id="Phobius"/>
    </source>
</evidence>
<feature type="transmembrane region" description="Helical" evidence="6">
    <location>
        <begin position="62"/>
        <end position="85"/>
    </location>
</feature>
<dbReference type="NCBIfam" id="TIGR02454">
    <property type="entry name" value="ECF_T_CbiQ"/>
    <property type="match status" value="1"/>
</dbReference>
<keyword evidence="4 6" id="KW-1133">Transmembrane helix</keyword>